<feature type="region of interest" description="Disordered" evidence="1">
    <location>
        <begin position="37"/>
        <end position="60"/>
    </location>
</feature>
<keyword evidence="3" id="KW-1185">Reference proteome</keyword>
<name>A0ABD1DL10_CULPP</name>
<reference evidence="2 3" key="1">
    <citation type="submission" date="2024-05" db="EMBL/GenBank/DDBJ databases">
        <title>Culex pipiens pipiens assembly and annotation.</title>
        <authorList>
            <person name="Alout H."/>
            <person name="Durand T."/>
        </authorList>
    </citation>
    <scope>NUCLEOTIDE SEQUENCE [LARGE SCALE GENOMIC DNA]</scope>
    <source>
        <strain evidence="2">HA-2024</strain>
        <tissue evidence="2">Whole body</tissue>
    </source>
</reference>
<evidence type="ECO:0000256" key="1">
    <source>
        <dbReference type="SAM" id="MobiDB-lite"/>
    </source>
</evidence>
<dbReference type="EMBL" id="JBEHCU010005252">
    <property type="protein sequence ID" value="KAL1400434.1"/>
    <property type="molecule type" value="Genomic_DNA"/>
</dbReference>
<dbReference type="AlphaFoldDB" id="A0ABD1DL10"/>
<protein>
    <submittedName>
        <fullName evidence="2">Uncharacterized protein</fullName>
    </submittedName>
</protein>
<organism evidence="2 3">
    <name type="scientific">Culex pipiens pipiens</name>
    <name type="common">Northern house mosquito</name>
    <dbReference type="NCBI Taxonomy" id="38569"/>
    <lineage>
        <taxon>Eukaryota</taxon>
        <taxon>Metazoa</taxon>
        <taxon>Ecdysozoa</taxon>
        <taxon>Arthropoda</taxon>
        <taxon>Hexapoda</taxon>
        <taxon>Insecta</taxon>
        <taxon>Pterygota</taxon>
        <taxon>Neoptera</taxon>
        <taxon>Endopterygota</taxon>
        <taxon>Diptera</taxon>
        <taxon>Nematocera</taxon>
        <taxon>Culicoidea</taxon>
        <taxon>Culicidae</taxon>
        <taxon>Culicinae</taxon>
        <taxon>Culicini</taxon>
        <taxon>Culex</taxon>
        <taxon>Culex</taxon>
    </lineage>
</organism>
<sequence length="151" mass="17290">MQVKSLTTNHGQFNPDAGWKCISHLCVLDSHAPAVTWRSTSTERNPRNNHPTATDHERNHFLISFTDKTPTSQASRDVPRDDQNNHLSLQHRLILARKSASSRPTVLYLLYSNAEYSGTVYSDHYGEIRTQVAKDKLPKRRKAILQHPYTE</sequence>
<feature type="compositionally biased region" description="Polar residues" evidence="1">
    <location>
        <begin position="37"/>
        <end position="52"/>
    </location>
</feature>
<proteinExistence type="predicted"/>
<evidence type="ECO:0000313" key="2">
    <source>
        <dbReference type="EMBL" id="KAL1400434.1"/>
    </source>
</evidence>
<dbReference type="Proteomes" id="UP001562425">
    <property type="component" value="Unassembled WGS sequence"/>
</dbReference>
<gene>
    <name evidence="2" type="ORF">pipiens_007443</name>
</gene>
<accession>A0ABD1DL10</accession>
<evidence type="ECO:0000313" key="3">
    <source>
        <dbReference type="Proteomes" id="UP001562425"/>
    </source>
</evidence>
<comment type="caution">
    <text evidence="2">The sequence shown here is derived from an EMBL/GenBank/DDBJ whole genome shotgun (WGS) entry which is preliminary data.</text>
</comment>